<dbReference type="SUPFAM" id="SSF53383">
    <property type="entry name" value="PLP-dependent transferases"/>
    <property type="match status" value="1"/>
</dbReference>
<gene>
    <name evidence="3" type="ORF">X560_0205</name>
</gene>
<dbReference type="Gene3D" id="3.40.640.10">
    <property type="entry name" value="Type I PLP-dependent aspartate aminotransferase-like (Major domain)"/>
    <property type="match status" value="1"/>
</dbReference>
<dbReference type="GO" id="GO:0071269">
    <property type="term" value="P:L-homocysteine biosynthetic process"/>
    <property type="evidence" value="ECO:0007669"/>
    <property type="project" value="TreeGrafter"/>
</dbReference>
<evidence type="ECO:0000259" key="2">
    <source>
        <dbReference type="Pfam" id="PF22475"/>
    </source>
</evidence>
<evidence type="ECO:0000313" key="3">
    <source>
        <dbReference type="EMBL" id="KMT61138.1"/>
    </source>
</evidence>
<dbReference type="Pfam" id="PF22475">
    <property type="entry name" value="YhfS-like_C"/>
    <property type="match status" value="1"/>
</dbReference>
<dbReference type="InterPro" id="IPR015424">
    <property type="entry name" value="PyrdxlP-dep_Trfase"/>
</dbReference>
<evidence type="ECO:0000313" key="4">
    <source>
        <dbReference type="Proteomes" id="UP000052258"/>
    </source>
</evidence>
<dbReference type="PANTHER" id="PTHR43797:SF2">
    <property type="entry name" value="HOMOCYSTEINE_CYSTEINE SYNTHASE"/>
    <property type="match status" value="1"/>
</dbReference>
<dbReference type="OrthoDB" id="9787096at2"/>
<comment type="caution">
    <text evidence="3">The sequence shown here is derived from an EMBL/GenBank/DDBJ whole genome shotgun (WGS) entry which is preliminary data.</text>
</comment>
<name>A0A0J8GK67_9LIST</name>
<dbReference type="Pfam" id="PF00266">
    <property type="entry name" value="Aminotran_5"/>
    <property type="match status" value="1"/>
</dbReference>
<dbReference type="Proteomes" id="UP000052258">
    <property type="component" value="Unassembled WGS sequence"/>
</dbReference>
<dbReference type="InterPro" id="IPR000192">
    <property type="entry name" value="Aminotrans_V_dom"/>
</dbReference>
<proteinExistence type="predicted"/>
<dbReference type="InterPro" id="IPR054718">
    <property type="entry name" value="YhfS-like_C"/>
</dbReference>
<dbReference type="AlphaFoldDB" id="A0A0J8GK67"/>
<dbReference type="GO" id="GO:0004124">
    <property type="term" value="F:cysteine synthase activity"/>
    <property type="evidence" value="ECO:0007669"/>
    <property type="project" value="TreeGrafter"/>
</dbReference>
<dbReference type="Gene3D" id="3.90.1150.130">
    <property type="match status" value="1"/>
</dbReference>
<accession>A0A0J8GK67</accession>
<evidence type="ECO:0000259" key="1">
    <source>
        <dbReference type="Pfam" id="PF00266"/>
    </source>
</evidence>
<feature type="domain" description="YhfS-like C-terminal" evidence="2">
    <location>
        <begin position="253"/>
        <end position="353"/>
    </location>
</feature>
<dbReference type="InterPro" id="IPR006235">
    <property type="entry name" value="OAc-hSer/O-AcSer_sulfhydrylase"/>
</dbReference>
<reference evidence="3 4" key="1">
    <citation type="journal article" date="2015" name="Genome Biol. Evol.">
        <title>Comparative Genomics of Listeria Sensu Lato: Genus-Wide Differences in Evolutionary Dynamics and the Progressive Gain of Complex, Potentially Pathogenicity-Related Traits through Lateral Gene Transfer.</title>
        <authorList>
            <person name="Chiara M."/>
            <person name="Caruso M."/>
            <person name="D'Erchia A.M."/>
            <person name="Manzari C."/>
            <person name="Fraccalvieri R."/>
            <person name="Goffredo E."/>
            <person name="Latorre L."/>
            <person name="Miccolupo A."/>
            <person name="Padalino I."/>
            <person name="Santagada G."/>
            <person name="Chiocco D."/>
            <person name="Pesole G."/>
            <person name="Horner D.S."/>
            <person name="Parisi A."/>
        </authorList>
    </citation>
    <scope>NUCLEOTIDE SEQUENCE [LARGE SCALE GENOMIC DNA]</scope>
    <source>
        <strain evidence="3 4">1991</strain>
    </source>
</reference>
<keyword evidence="4" id="KW-1185">Reference proteome</keyword>
<feature type="domain" description="Aminotransferase class V" evidence="1">
    <location>
        <begin position="52"/>
        <end position="223"/>
    </location>
</feature>
<protein>
    <submittedName>
        <fullName evidence="3">Uncharacterized protein</fullName>
    </submittedName>
</protein>
<dbReference type="PATRIC" id="fig|1430899.3.peg.206"/>
<dbReference type="GO" id="GO:0005737">
    <property type="term" value="C:cytoplasm"/>
    <property type="evidence" value="ECO:0007669"/>
    <property type="project" value="TreeGrafter"/>
</dbReference>
<dbReference type="RefSeq" id="WP_059139818.1">
    <property type="nucleotide sequence ID" value="NZ_KQ130610.1"/>
</dbReference>
<dbReference type="PANTHER" id="PTHR43797">
    <property type="entry name" value="HOMOCYSTEINE/CYSTEINE SYNTHASE"/>
    <property type="match status" value="1"/>
</dbReference>
<dbReference type="GO" id="GO:0003961">
    <property type="term" value="F:O-acetylhomoserine aminocarboxypropyltransferase activity"/>
    <property type="evidence" value="ECO:0007669"/>
    <property type="project" value="TreeGrafter"/>
</dbReference>
<dbReference type="EMBL" id="AZHO01000004">
    <property type="protein sequence ID" value="KMT61138.1"/>
    <property type="molecule type" value="Genomic_DNA"/>
</dbReference>
<sequence length="365" mass="39989">MKTYPLESISIKEATKKQFALIDTVTRHFNGYAILSQGDLGVHPSGNRPVSTQKAEQVIADFFKQESAMLVRGAGTMAIRLALSSMVEPGDTVLIHAAPIYPTTESTIKMLGLKTEKVDFNKKIEVEEALKTTKAKVAIVQYTRQKPDDSYNMGEIVPLLAEKMKVVTDDNYAVMKVPKIGAEYGAAVSCFSTFKLLGPEGVGCIVGDSEVIQAIRKENYSGGLQVQGHEALQVLRGLIYAPVALAIEAEVIDEIYDRLQKKEVHGIKNVMIASAQSKVILVELEDVPAPLVLKHAEQLGAAPHPVGAESKYEFVPMFYRVSGTFSLENPQYKDSMIRINPLRAGADTVLRILEQAIISAREDEV</sequence>
<dbReference type="GO" id="GO:0006535">
    <property type="term" value="P:cysteine biosynthetic process from serine"/>
    <property type="evidence" value="ECO:0007669"/>
    <property type="project" value="TreeGrafter"/>
</dbReference>
<dbReference type="InterPro" id="IPR015421">
    <property type="entry name" value="PyrdxlP-dep_Trfase_major"/>
</dbReference>
<organism evidence="3 4">
    <name type="scientific">Listeria fleischmannii 1991</name>
    <dbReference type="NCBI Taxonomy" id="1430899"/>
    <lineage>
        <taxon>Bacteria</taxon>
        <taxon>Bacillati</taxon>
        <taxon>Bacillota</taxon>
        <taxon>Bacilli</taxon>
        <taxon>Bacillales</taxon>
        <taxon>Listeriaceae</taxon>
        <taxon>Listeria</taxon>
    </lineage>
</organism>